<name>A0ABR2T6S3_9ROSI</name>
<comment type="caution">
    <text evidence="1">The sequence shown here is derived from an EMBL/GenBank/DDBJ whole genome shotgun (WGS) entry which is preliminary data.</text>
</comment>
<keyword evidence="2" id="KW-1185">Reference proteome</keyword>
<dbReference type="Proteomes" id="UP001396334">
    <property type="component" value="Unassembled WGS sequence"/>
</dbReference>
<proteinExistence type="predicted"/>
<protein>
    <submittedName>
        <fullName evidence="1">Uncharacterized protein</fullName>
    </submittedName>
</protein>
<accession>A0ABR2T6S3</accession>
<sequence>MVVVSLGEIDNNENIPRFSSKSPTLVLKKPLSSNKIKKKFKNTSPSSPNLFNPGSIRFNFSIWFLMLNVGKRELKMSLDRFAIRLVWCIKVATSDNSRFRSIC</sequence>
<organism evidence="1 2">
    <name type="scientific">Hibiscus sabdariffa</name>
    <name type="common">roselle</name>
    <dbReference type="NCBI Taxonomy" id="183260"/>
    <lineage>
        <taxon>Eukaryota</taxon>
        <taxon>Viridiplantae</taxon>
        <taxon>Streptophyta</taxon>
        <taxon>Embryophyta</taxon>
        <taxon>Tracheophyta</taxon>
        <taxon>Spermatophyta</taxon>
        <taxon>Magnoliopsida</taxon>
        <taxon>eudicotyledons</taxon>
        <taxon>Gunneridae</taxon>
        <taxon>Pentapetalae</taxon>
        <taxon>rosids</taxon>
        <taxon>malvids</taxon>
        <taxon>Malvales</taxon>
        <taxon>Malvaceae</taxon>
        <taxon>Malvoideae</taxon>
        <taxon>Hibiscus</taxon>
    </lineage>
</organism>
<evidence type="ECO:0000313" key="1">
    <source>
        <dbReference type="EMBL" id="KAK9033181.1"/>
    </source>
</evidence>
<gene>
    <name evidence="1" type="ORF">V6N11_018218</name>
</gene>
<reference evidence="1 2" key="1">
    <citation type="journal article" date="2024" name="G3 (Bethesda)">
        <title>Genome assembly of Hibiscus sabdariffa L. provides insights into metabolisms of medicinal natural products.</title>
        <authorList>
            <person name="Kim T."/>
        </authorList>
    </citation>
    <scope>NUCLEOTIDE SEQUENCE [LARGE SCALE GENOMIC DNA]</scope>
    <source>
        <strain evidence="1">TK-2024</strain>
        <tissue evidence="1">Old leaves</tissue>
    </source>
</reference>
<dbReference type="EMBL" id="JBBPBN010000008">
    <property type="protein sequence ID" value="KAK9033181.1"/>
    <property type="molecule type" value="Genomic_DNA"/>
</dbReference>
<evidence type="ECO:0000313" key="2">
    <source>
        <dbReference type="Proteomes" id="UP001396334"/>
    </source>
</evidence>